<dbReference type="Gene3D" id="3.40.50.450">
    <property type="match status" value="1"/>
</dbReference>
<organism evidence="3 4">
    <name type="scientific">Oenococcus oeni</name>
    <name type="common">Leuconostoc oenos</name>
    <dbReference type="NCBI Taxonomy" id="1247"/>
    <lineage>
        <taxon>Bacteria</taxon>
        <taxon>Bacillati</taxon>
        <taxon>Bacillota</taxon>
        <taxon>Bacilli</taxon>
        <taxon>Lactobacillales</taxon>
        <taxon>Lactobacillaceae</taxon>
        <taxon>Oenococcus</taxon>
    </lineage>
</organism>
<dbReference type="Pfam" id="PF06908">
    <property type="entry name" value="YpsA"/>
    <property type="match status" value="1"/>
</dbReference>
<dbReference type="HAMAP" id="MF_01575">
    <property type="entry name" value="UPF0398"/>
    <property type="match status" value="1"/>
</dbReference>
<dbReference type="PANTHER" id="PTHR38440:SF1">
    <property type="entry name" value="UPF0398 PROTEIN SPR0331"/>
    <property type="match status" value="1"/>
</dbReference>
<accession>A0A6H3GU19</accession>
<dbReference type="NCBIfam" id="NF010181">
    <property type="entry name" value="PRK13660.1"/>
    <property type="match status" value="1"/>
</dbReference>
<dbReference type="AlphaFoldDB" id="A0A6H3GU19"/>
<comment type="caution">
    <text evidence="3">The sequence shown here is derived from an EMBL/GenBank/DDBJ whole genome shotgun (WGS) entry which is preliminary data.</text>
</comment>
<dbReference type="PIRSF" id="PIRSF021290">
    <property type="entry name" value="DUF1273"/>
    <property type="match status" value="1"/>
</dbReference>
<reference evidence="3 4" key="1">
    <citation type="journal article" date="2016" name="BMC Genomics">
        <title>Consensus pan-genome assembly of the specialised wine bacterium Oenococcus oeni.</title>
        <authorList>
            <person name="Sternes P.R."/>
            <person name="Borneman A.R."/>
        </authorList>
    </citation>
    <scope>NUCLEOTIDE SEQUENCE [LARGE SCALE GENOMIC DNA]</scope>
    <source>
        <strain evidence="3 4">AWRIB661</strain>
    </source>
</reference>
<evidence type="ECO:0000313" key="4">
    <source>
        <dbReference type="Proteomes" id="UP000181728"/>
    </source>
</evidence>
<evidence type="ECO:0000313" key="3">
    <source>
        <dbReference type="EMBL" id="OIM21193.1"/>
    </source>
</evidence>
<dbReference type="InterPro" id="IPR010697">
    <property type="entry name" value="YspA"/>
</dbReference>
<comment type="similarity">
    <text evidence="1">Belongs to the UPF0398 family.</text>
</comment>
<dbReference type="EMBL" id="WERV01000002">
    <property type="protein sequence ID" value="MDV7714667.1"/>
    <property type="molecule type" value="Genomic_DNA"/>
</dbReference>
<sequence>MQTRLWVTGYRSFELGAFNDKDPKIEVIKRALKENLIDQLENNGLEWIITGGQMGTEQWTCETAIGLKKDFPQLKIALMLPFSNFAANWNQEHQVKLTDLRTRVDFSEALSKENYKSPIQLRNFQAFMLKHTDGALMVYDPDNPGKAEFEYKAIQAYQLEHPDYSLKTIDFDMLTDISNEIEEEKRPW</sequence>
<dbReference type="PANTHER" id="PTHR38440">
    <property type="entry name" value="UPF0398 PROTEIN YPSA"/>
    <property type="match status" value="1"/>
</dbReference>
<dbReference type="RefSeq" id="WP_002821319.1">
    <property type="nucleotide sequence ID" value="NZ_CP038451.1"/>
</dbReference>
<proteinExistence type="inferred from homology"/>
<evidence type="ECO:0000313" key="2">
    <source>
        <dbReference type="EMBL" id="MDV7714667.1"/>
    </source>
</evidence>
<name>A0A6H3GU19_OENOE</name>
<protein>
    <recommendedName>
        <fullName evidence="1">UPF0398 protein ATX59_05300</fullName>
    </recommendedName>
</protein>
<reference evidence="2" key="2">
    <citation type="submission" date="2019-10" db="EMBL/GenBank/DDBJ databases">
        <title>Malate fermentation in French cider.</title>
        <authorList>
            <person name="Cousin F.J."/>
            <person name="Medina Fernandez S."/>
            <person name="Misery B."/>
            <person name="Laplace J.-M."/>
            <person name="Cretenet M."/>
        </authorList>
    </citation>
    <scope>NUCLEOTIDE SEQUENCE</scope>
    <source>
        <strain evidence="2">UCMA15129</strain>
    </source>
</reference>
<dbReference type="Proteomes" id="UP001281024">
    <property type="component" value="Unassembled WGS sequence"/>
</dbReference>
<dbReference type="SUPFAM" id="SSF102405">
    <property type="entry name" value="MCP/YpsA-like"/>
    <property type="match status" value="1"/>
</dbReference>
<dbReference type="EMBL" id="MLOK01000039">
    <property type="protein sequence ID" value="OIM21193.1"/>
    <property type="molecule type" value="Genomic_DNA"/>
</dbReference>
<gene>
    <name evidence="3" type="ORF">ATX59_05300</name>
    <name evidence="2" type="ORF">GA838_02565</name>
</gene>
<dbReference type="Proteomes" id="UP000181728">
    <property type="component" value="Unassembled WGS sequence"/>
</dbReference>
<evidence type="ECO:0000256" key="1">
    <source>
        <dbReference type="HAMAP-Rule" id="MF_01575"/>
    </source>
</evidence>